<dbReference type="AlphaFoldDB" id="A0A059GCX0"/>
<evidence type="ECO:0000259" key="13">
    <source>
        <dbReference type="Pfam" id="PF00912"/>
    </source>
</evidence>
<dbReference type="Gene3D" id="3.40.710.10">
    <property type="entry name" value="DD-peptidase/beta-lactamase superfamily"/>
    <property type="match status" value="1"/>
</dbReference>
<keyword evidence="9" id="KW-0511">Multifunctional enzyme</keyword>
<evidence type="ECO:0000313" key="15">
    <source>
        <dbReference type="EMBL" id="KDA04395.1"/>
    </source>
</evidence>
<evidence type="ECO:0000313" key="16">
    <source>
        <dbReference type="Proteomes" id="UP000024942"/>
    </source>
</evidence>
<evidence type="ECO:0000256" key="9">
    <source>
        <dbReference type="ARBA" id="ARBA00023268"/>
    </source>
</evidence>
<evidence type="ECO:0000256" key="5">
    <source>
        <dbReference type="ARBA" id="ARBA00022670"/>
    </source>
</evidence>
<dbReference type="OrthoDB" id="9766909at2"/>
<dbReference type="PANTHER" id="PTHR32282:SF15">
    <property type="entry name" value="PENICILLIN-BINDING PROTEIN 1C"/>
    <property type="match status" value="1"/>
</dbReference>
<comment type="pathway">
    <text evidence="1">Cell wall biogenesis; peptidoglycan biosynthesis.</text>
</comment>
<evidence type="ECO:0000256" key="11">
    <source>
        <dbReference type="ARBA" id="ARBA00049902"/>
    </source>
</evidence>
<dbReference type="Pfam" id="PF00905">
    <property type="entry name" value="Transpeptidase"/>
    <property type="match status" value="1"/>
</dbReference>
<dbReference type="Pfam" id="PF06832">
    <property type="entry name" value="BiPBP_C"/>
    <property type="match status" value="1"/>
</dbReference>
<dbReference type="EMBL" id="ARYL01000001">
    <property type="protein sequence ID" value="KDA04395.1"/>
    <property type="molecule type" value="Genomic_DNA"/>
</dbReference>
<comment type="catalytic activity">
    <reaction evidence="11">
        <text>[GlcNAc-(1-&gt;4)-Mur2Ac(oyl-L-Ala-gamma-D-Glu-L-Lys-D-Ala-D-Ala)](n)-di-trans,octa-cis-undecaprenyl diphosphate + beta-D-GlcNAc-(1-&gt;4)-Mur2Ac(oyl-L-Ala-gamma-D-Glu-L-Lys-D-Ala-D-Ala)-di-trans,octa-cis-undecaprenyl diphosphate = [GlcNAc-(1-&gt;4)-Mur2Ac(oyl-L-Ala-gamma-D-Glu-L-Lys-D-Ala-D-Ala)](n+1)-di-trans,octa-cis-undecaprenyl diphosphate + di-trans,octa-cis-undecaprenyl diphosphate + H(+)</text>
        <dbReference type="Rhea" id="RHEA:23708"/>
        <dbReference type="Rhea" id="RHEA-COMP:9602"/>
        <dbReference type="Rhea" id="RHEA-COMP:9603"/>
        <dbReference type="ChEBI" id="CHEBI:15378"/>
        <dbReference type="ChEBI" id="CHEBI:58405"/>
        <dbReference type="ChEBI" id="CHEBI:60033"/>
        <dbReference type="ChEBI" id="CHEBI:78435"/>
        <dbReference type="EC" id="2.4.99.28"/>
    </reaction>
</comment>
<comment type="caution">
    <text evidence="15">The sequence shown here is derived from an EMBL/GenBank/DDBJ whole genome shotgun (WGS) entry which is preliminary data.</text>
</comment>
<comment type="similarity">
    <text evidence="3">In the N-terminal section; belongs to the glycosyltransferase 51 family.</text>
</comment>
<dbReference type="InterPro" id="IPR001264">
    <property type="entry name" value="Glyco_trans_51"/>
</dbReference>
<dbReference type="InterPro" id="IPR001460">
    <property type="entry name" value="PCN-bd_Tpept"/>
</dbReference>
<evidence type="ECO:0000259" key="14">
    <source>
        <dbReference type="Pfam" id="PF06832"/>
    </source>
</evidence>
<keyword evidence="6" id="KW-0328">Glycosyltransferase</keyword>
<dbReference type="STRING" id="1280953.HOC_00880"/>
<sequence>MGPGRRLLAGFALLVGAAFALDALLPPPLERAGEISALVTDRAGKPLRAFPTNDGRWRFHGDLDKIDPEFIEALIRVEDKRFRQHHGTDWTGMVRAAVDSALSGRVVSGGSTITMQTARMLEPRRRNIGSKLIEIVRAHQIERRLSKDEILALYLTLTPYGGNLEGVRAASWSYFGHEADRLTDDEIALLIALPQSPEARRPDRRPEQAAKARDWVARKLAMYGVFSADDVADVAASGVPGRRRDFPDRAWHGAAKALASGPRGDVRSTLDAGLQAEVERIALTQAEAAGADVQVAALVVHIPTRAVRAIAGSASRERPGGWLDLTAQARSPGSTLKPFIYAMAFDDGSAAPDTLISDLPRRFAAYQPENFDRMFRGDVRVSDALQHSLNVPAVMMLDKVGPDRFVSQLTLAGASPRIAGSASHQAGLAIALGGAGLTARELAVLYSALGDKGIAKPLVWRADEEAAVHDQPGQRLIGEASADEILRILQNGPTPAGRVPGRLTENAPQIAFKTGTSYGYRDAWAAGVAGDLAIIAWMGRADGAPRPGVTGGDAALPILFEIADRAAHHLRDTGEARGRLTSEKRLKSKGAIRDFAATAPPQILFPPSEAELWAGTVDGKQARGFVLAGRGEGHLSWYVDGAPCDIDDAGAPVWSPTREGFYTVTAVDAAGRASRVRVRVLTGPA</sequence>
<dbReference type="InterPro" id="IPR050396">
    <property type="entry name" value="Glycosyltr_51/Transpeptidase"/>
</dbReference>
<accession>A0A059GCX0</accession>
<dbReference type="RefSeq" id="WP_035534815.1">
    <property type="nucleotide sequence ID" value="NZ_ARYL01000001.1"/>
</dbReference>
<keyword evidence="4" id="KW-0121">Carboxypeptidase</keyword>
<keyword evidence="7" id="KW-0808">Transferase</keyword>
<feature type="domain" description="Penicillin-binding C-terminal" evidence="14">
    <location>
        <begin position="596"/>
        <end position="678"/>
    </location>
</feature>
<evidence type="ECO:0000256" key="6">
    <source>
        <dbReference type="ARBA" id="ARBA00022676"/>
    </source>
</evidence>
<protein>
    <recommendedName>
        <fullName evidence="10">peptidoglycan glycosyltransferase</fullName>
        <ecNumber evidence="10">2.4.99.28</ecNumber>
    </recommendedName>
</protein>
<dbReference type="UniPathway" id="UPA00219"/>
<evidence type="ECO:0000256" key="2">
    <source>
        <dbReference type="ARBA" id="ARBA00007090"/>
    </source>
</evidence>
<dbReference type="SUPFAM" id="SSF56601">
    <property type="entry name" value="beta-lactamase/transpeptidase-like"/>
    <property type="match status" value="1"/>
</dbReference>
<dbReference type="Proteomes" id="UP000024942">
    <property type="component" value="Unassembled WGS sequence"/>
</dbReference>
<dbReference type="GO" id="GO:0030288">
    <property type="term" value="C:outer membrane-bounded periplasmic space"/>
    <property type="evidence" value="ECO:0007669"/>
    <property type="project" value="TreeGrafter"/>
</dbReference>
<dbReference type="PATRIC" id="fig|1280953.3.peg.173"/>
<dbReference type="InterPro" id="IPR009647">
    <property type="entry name" value="PBP_C"/>
</dbReference>
<evidence type="ECO:0000256" key="3">
    <source>
        <dbReference type="ARBA" id="ARBA00007739"/>
    </source>
</evidence>
<dbReference type="GO" id="GO:0009252">
    <property type="term" value="P:peptidoglycan biosynthetic process"/>
    <property type="evidence" value="ECO:0007669"/>
    <property type="project" value="UniProtKB-UniPathway"/>
</dbReference>
<evidence type="ECO:0000256" key="10">
    <source>
        <dbReference type="ARBA" id="ARBA00044770"/>
    </source>
</evidence>
<dbReference type="InterPro" id="IPR023346">
    <property type="entry name" value="Lysozyme-like_dom_sf"/>
</dbReference>
<dbReference type="SUPFAM" id="SSF53955">
    <property type="entry name" value="Lysozyme-like"/>
    <property type="match status" value="1"/>
</dbReference>
<dbReference type="Gene3D" id="1.10.3810.10">
    <property type="entry name" value="Biosynthetic peptidoglycan transglycosylase-like"/>
    <property type="match status" value="1"/>
</dbReference>
<keyword evidence="5" id="KW-0645">Protease</keyword>
<evidence type="ECO:0000256" key="1">
    <source>
        <dbReference type="ARBA" id="ARBA00004752"/>
    </source>
</evidence>
<feature type="domain" description="Penicillin-binding protein transpeptidase" evidence="12">
    <location>
        <begin position="296"/>
        <end position="521"/>
    </location>
</feature>
<dbReference type="InterPro" id="IPR011815">
    <property type="entry name" value="PBP_1c"/>
</dbReference>
<proteinExistence type="inferred from homology"/>
<dbReference type="EC" id="2.4.99.28" evidence="10"/>
<dbReference type="Pfam" id="PF00912">
    <property type="entry name" value="Transgly"/>
    <property type="match status" value="1"/>
</dbReference>
<evidence type="ECO:0000256" key="8">
    <source>
        <dbReference type="ARBA" id="ARBA00022801"/>
    </source>
</evidence>
<keyword evidence="8" id="KW-0378">Hydrolase</keyword>
<dbReference type="GO" id="GO:0008955">
    <property type="term" value="F:peptidoglycan glycosyltransferase activity"/>
    <property type="evidence" value="ECO:0007669"/>
    <property type="project" value="UniProtKB-EC"/>
</dbReference>
<gene>
    <name evidence="15" type="ORF">HOC_00880</name>
</gene>
<dbReference type="NCBIfam" id="TIGR02073">
    <property type="entry name" value="PBP_1c"/>
    <property type="match status" value="1"/>
</dbReference>
<comment type="similarity">
    <text evidence="2">In the C-terminal section; belongs to the transpeptidase family.</text>
</comment>
<dbReference type="GO" id="GO:0006508">
    <property type="term" value="P:proteolysis"/>
    <property type="evidence" value="ECO:0007669"/>
    <property type="project" value="UniProtKB-KW"/>
</dbReference>
<dbReference type="InterPro" id="IPR012338">
    <property type="entry name" value="Beta-lactam/transpept-like"/>
</dbReference>
<organism evidence="15 16">
    <name type="scientific">Hyphomonas oceanitis SCH89</name>
    <dbReference type="NCBI Taxonomy" id="1280953"/>
    <lineage>
        <taxon>Bacteria</taxon>
        <taxon>Pseudomonadati</taxon>
        <taxon>Pseudomonadota</taxon>
        <taxon>Alphaproteobacteria</taxon>
        <taxon>Hyphomonadales</taxon>
        <taxon>Hyphomonadaceae</taxon>
        <taxon>Hyphomonas</taxon>
    </lineage>
</organism>
<evidence type="ECO:0000256" key="7">
    <source>
        <dbReference type="ARBA" id="ARBA00022679"/>
    </source>
</evidence>
<reference evidence="15 16" key="1">
    <citation type="journal article" date="2014" name="Antonie Van Leeuwenhoek">
        <title>Hyphomonas beringensis sp. nov. and Hyphomonas chukchiensis sp. nov., isolated from surface seawater of the Bering Sea and Chukchi Sea.</title>
        <authorList>
            <person name="Li C."/>
            <person name="Lai Q."/>
            <person name="Li G."/>
            <person name="Dong C."/>
            <person name="Wang J."/>
            <person name="Liao Y."/>
            <person name="Shao Z."/>
        </authorList>
    </citation>
    <scope>NUCLEOTIDE SEQUENCE [LARGE SCALE GENOMIC DNA]</scope>
    <source>
        <strain evidence="15 16">SCH89</strain>
    </source>
</reference>
<evidence type="ECO:0000259" key="12">
    <source>
        <dbReference type="Pfam" id="PF00905"/>
    </source>
</evidence>
<evidence type="ECO:0000256" key="4">
    <source>
        <dbReference type="ARBA" id="ARBA00022645"/>
    </source>
</evidence>
<keyword evidence="16" id="KW-1185">Reference proteome</keyword>
<dbReference type="GO" id="GO:0008658">
    <property type="term" value="F:penicillin binding"/>
    <property type="evidence" value="ECO:0007669"/>
    <property type="project" value="InterPro"/>
</dbReference>
<dbReference type="PANTHER" id="PTHR32282">
    <property type="entry name" value="BINDING PROTEIN TRANSPEPTIDASE, PUTATIVE-RELATED"/>
    <property type="match status" value="1"/>
</dbReference>
<dbReference type="GO" id="GO:0004180">
    <property type="term" value="F:carboxypeptidase activity"/>
    <property type="evidence" value="ECO:0007669"/>
    <property type="project" value="UniProtKB-KW"/>
</dbReference>
<name>A0A059GCX0_9PROT</name>
<dbReference type="eggNOG" id="COG4953">
    <property type="taxonomic scope" value="Bacteria"/>
</dbReference>
<feature type="domain" description="Glycosyl transferase family 51" evidence="13">
    <location>
        <begin position="47"/>
        <end position="220"/>
    </location>
</feature>
<dbReference type="InterPro" id="IPR036950">
    <property type="entry name" value="PBP_transglycosylase"/>
</dbReference>